<dbReference type="InterPro" id="IPR047789">
    <property type="entry name" value="CU044_5270-like"/>
</dbReference>
<sequence length="370" mass="38797">MTTPQAPDEQHELTLLRSVLDTPAPDNAALARMRAKALRSMQAPPAPRHRGRVVLAAASVTLVAGLGIAIAVQPTGGDSTALPTSADPARPARPAPLVGADTPAREALITLAAHTGALRPLAVRPDQFVYSHLRGQVVTGIPVGADGEARVVAETENKTWFAADGLRTVRMEMTSNLDVRPLTDADARKLAANGKSLPKPFTQVYPNPNGNPKEQLPIVQPKEPGVDNPTLSWVASLPTDPEQLLAVFRAAAGPSTKHDNDYLAFKTAASFAARADALLTPAARTALYQAIALLPGIERVPGQVDLSGRAGVAIGRNAEGFRYEIILDPVTSRVLGTRMVATTGADWPTGTVIAWSSTDQVVVDSVGATS</sequence>
<evidence type="ECO:0000313" key="2">
    <source>
        <dbReference type="EMBL" id="MFB9684281.1"/>
    </source>
</evidence>
<keyword evidence="1" id="KW-0812">Transmembrane</keyword>
<dbReference type="Proteomes" id="UP001589535">
    <property type="component" value="Unassembled WGS sequence"/>
</dbReference>
<organism evidence="2 3">
    <name type="scientific">Amycolatopsis plumensis</name>
    <dbReference type="NCBI Taxonomy" id="236508"/>
    <lineage>
        <taxon>Bacteria</taxon>
        <taxon>Bacillati</taxon>
        <taxon>Actinomycetota</taxon>
        <taxon>Actinomycetes</taxon>
        <taxon>Pseudonocardiales</taxon>
        <taxon>Pseudonocardiaceae</taxon>
        <taxon>Amycolatopsis</taxon>
    </lineage>
</organism>
<dbReference type="RefSeq" id="WP_378190960.1">
    <property type="nucleotide sequence ID" value="NZ_JBHMBK010000005.1"/>
</dbReference>
<feature type="transmembrane region" description="Helical" evidence="1">
    <location>
        <begin position="53"/>
        <end position="72"/>
    </location>
</feature>
<protein>
    <submittedName>
        <fullName evidence="2">CU044_5270 family protein</fullName>
    </submittedName>
</protein>
<keyword evidence="3" id="KW-1185">Reference proteome</keyword>
<evidence type="ECO:0000313" key="3">
    <source>
        <dbReference type="Proteomes" id="UP001589535"/>
    </source>
</evidence>
<name>A0ABV5TZK5_9PSEU</name>
<accession>A0ABV5TZK5</accession>
<dbReference type="EMBL" id="JBHMBK010000005">
    <property type="protein sequence ID" value="MFB9684281.1"/>
    <property type="molecule type" value="Genomic_DNA"/>
</dbReference>
<dbReference type="NCBIfam" id="NF038083">
    <property type="entry name" value="CU044_5270_fam"/>
    <property type="match status" value="1"/>
</dbReference>
<gene>
    <name evidence="2" type="ORF">ACFFTO_08805</name>
</gene>
<proteinExistence type="predicted"/>
<keyword evidence="1" id="KW-1133">Transmembrane helix</keyword>
<comment type="caution">
    <text evidence="2">The sequence shown here is derived from an EMBL/GenBank/DDBJ whole genome shotgun (WGS) entry which is preliminary data.</text>
</comment>
<reference evidence="2 3" key="1">
    <citation type="submission" date="2024-09" db="EMBL/GenBank/DDBJ databases">
        <authorList>
            <person name="Sun Q."/>
            <person name="Mori K."/>
        </authorList>
    </citation>
    <scope>NUCLEOTIDE SEQUENCE [LARGE SCALE GENOMIC DNA]</scope>
    <source>
        <strain evidence="2 3">JCM 13852</strain>
    </source>
</reference>
<evidence type="ECO:0000256" key="1">
    <source>
        <dbReference type="SAM" id="Phobius"/>
    </source>
</evidence>
<keyword evidence="1" id="KW-0472">Membrane</keyword>